<gene>
    <name evidence="2" type="ORF">SAMN05444351_2583</name>
</gene>
<organism evidence="2 3">
    <name type="scientific">Geodermatophilus nigrescens</name>
    <dbReference type="NCBI Taxonomy" id="1070870"/>
    <lineage>
        <taxon>Bacteria</taxon>
        <taxon>Bacillati</taxon>
        <taxon>Actinomycetota</taxon>
        <taxon>Actinomycetes</taxon>
        <taxon>Geodermatophilales</taxon>
        <taxon>Geodermatophilaceae</taxon>
        <taxon>Geodermatophilus</taxon>
    </lineage>
</organism>
<keyword evidence="3" id="KW-1185">Reference proteome</keyword>
<feature type="signal peptide" evidence="1">
    <location>
        <begin position="1"/>
        <end position="22"/>
    </location>
</feature>
<dbReference type="RefSeq" id="WP_073420453.1">
    <property type="nucleotide sequence ID" value="NZ_FQVX01000002.1"/>
</dbReference>
<evidence type="ECO:0000313" key="2">
    <source>
        <dbReference type="EMBL" id="SHG42131.1"/>
    </source>
</evidence>
<dbReference type="AlphaFoldDB" id="A0A1M5JNM2"/>
<accession>A0A1M5JNM2</accession>
<protein>
    <recommendedName>
        <fullName evidence="4">Lactonase, 7-bladed beta-propeller</fullName>
    </recommendedName>
</protein>
<dbReference type="STRING" id="1070870.SAMN05444351_2583"/>
<dbReference type="PROSITE" id="PS51257">
    <property type="entry name" value="PROKAR_LIPOPROTEIN"/>
    <property type="match status" value="1"/>
</dbReference>
<dbReference type="SUPFAM" id="SSF50969">
    <property type="entry name" value="YVTN repeat-like/Quinoprotein amine dehydrogenase"/>
    <property type="match status" value="1"/>
</dbReference>
<sequence length="403" mass="39554">MRSSRLGAVALLFVTGCSSTVAGTATPGSATPAAGPLTEVLGATELDAAVDGDLRVSDVAAAPDGGFVVLRTGDLGGDHRSAVVELVPGDGGLAVGTVTEGAPFADLGEVHVAPDGTVVALAPVLPEPGDPGSGDGGREQDLALAVLAPDEDEPELVRIAADAELGTPDLGTGVLSPDGATLVASLRWTVDGGTVNRLAAVDVATGEVTTSAPLAVETPGQAVATELALRPDGGLAALVRTDRDAEGDVDGAVLAQYDADLQPLGTPVELVDEEESTGYALAVLADGSVLASVLAGDLDTGEGRLVTVRDGAVSATTVLPGIGTDLAVAPGGTHAHLVHGRSGEGVGLAAVQLDTGEVVADVELCPAGIPAPLALAADGRTVAATVACEQDESLYRALAVLLG</sequence>
<feature type="chain" id="PRO_5039411727" description="Lactonase, 7-bladed beta-propeller" evidence="1">
    <location>
        <begin position="23"/>
        <end position="403"/>
    </location>
</feature>
<reference evidence="2 3" key="1">
    <citation type="submission" date="2016-11" db="EMBL/GenBank/DDBJ databases">
        <authorList>
            <person name="Jaros S."/>
            <person name="Januszkiewicz K."/>
            <person name="Wedrychowicz H."/>
        </authorList>
    </citation>
    <scope>NUCLEOTIDE SEQUENCE [LARGE SCALE GENOMIC DNA]</scope>
    <source>
        <strain evidence="2 3">DSM 45408</strain>
    </source>
</reference>
<evidence type="ECO:0000256" key="1">
    <source>
        <dbReference type="SAM" id="SignalP"/>
    </source>
</evidence>
<dbReference type="EMBL" id="FQVX01000002">
    <property type="protein sequence ID" value="SHG42131.1"/>
    <property type="molecule type" value="Genomic_DNA"/>
</dbReference>
<dbReference type="OrthoDB" id="5181492at2"/>
<name>A0A1M5JNM2_9ACTN</name>
<proteinExistence type="predicted"/>
<evidence type="ECO:0000313" key="3">
    <source>
        <dbReference type="Proteomes" id="UP000184471"/>
    </source>
</evidence>
<dbReference type="Proteomes" id="UP000184471">
    <property type="component" value="Unassembled WGS sequence"/>
</dbReference>
<evidence type="ECO:0008006" key="4">
    <source>
        <dbReference type="Google" id="ProtNLM"/>
    </source>
</evidence>
<dbReference type="InterPro" id="IPR011044">
    <property type="entry name" value="Quino_amine_DH_bsu"/>
</dbReference>
<keyword evidence="1" id="KW-0732">Signal</keyword>